<evidence type="ECO:0000259" key="1">
    <source>
        <dbReference type="Pfam" id="PF07969"/>
    </source>
</evidence>
<dbReference type="InterPro" id="IPR032466">
    <property type="entry name" value="Metal_Hydrolase"/>
</dbReference>
<keyword evidence="3" id="KW-1185">Reference proteome</keyword>
<dbReference type="Gene3D" id="3.10.310.70">
    <property type="match status" value="1"/>
</dbReference>
<name>A0A543F2T1_9MICO</name>
<reference evidence="2 3" key="1">
    <citation type="submission" date="2019-06" db="EMBL/GenBank/DDBJ databases">
        <title>Sequencing the genomes of 1000 actinobacteria strains.</title>
        <authorList>
            <person name="Klenk H.-P."/>
        </authorList>
    </citation>
    <scope>NUCLEOTIDE SEQUENCE [LARGE SCALE GENOMIC DNA]</scope>
    <source>
        <strain evidence="2 3">DSM 105492</strain>
    </source>
</reference>
<dbReference type="AlphaFoldDB" id="A0A543F2T1"/>
<evidence type="ECO:0000313" key="3">
    <source>
        <dbReference type="Proteomes" id="UP000320235"/>
    </source>
</evidence>
<dbReference type="PANTHER" id="PTHR22642">
    <property type="entry name" value="IMIDAZOLONEPROPIONASE"/>
    <property type="match status" value="1"/>
</dbReference>
<dbReference type="Proteomes" id="UP000320235">
    <property type="component" value="Unassembled WGS sequence"/>
</dbReference>
<dbReference type="SUPFAM" id="SSF51338">
    <property type="entry name" value="Composite domain of metallo-dependent hydrolases"/>
    <property type="match status" value="1"/>
</dbReference>
<organism evidence="2 3">
    <name type="scientific">Microbacterium kyungheense</name>
    <dbReference type="NCBI Taxonomy" id="1263636"/>
    <lineage>
        <taxon>Bacteria</taxon>
        <taxon>Bacillati</taxon>
        <taxon>Actinomycetota</taxon>
        <taxon>Actinomycetes</taxon>
        <taxon>Micrococcales</taxon>
        <taxon>Microbacteriaceae</taxon>
        <taxon>Microbacterium</taxon>
    </lineage>
</organism>
<dbReference type="InterPro" id="IPR011059">
    <property type="entry name" value="Metal-dep_hydrolase_composite"/>
</dbReference>
<proteinExistence type="predicted"/>
<comment type="caution">
    <text evidence="2">The sequence shown here is derived from an EMBL/GenBank/DDBJ whole genome shotgun (WGS) entry which is preliminary data.</text>
</comment>
<dbReference type="PANTHER" id="PTHR22642:SF2">
    <property type="entry name" value="PROTEIN LONG AFTER FAR-RED 3"/>
    <property type="match status" value="1"/>
</dbReference>
<sequence length="503" mass="52792">MTAARGDVPDIIVNARLTGWERTDPFADEPVDVHLADGLVVDIAPAGALPRRGIVVDAEGGRVIAGLWDHHVHVVQWALSAQRTPLGEARSAVHAASLMAAAPILADGRRIGSGFRDAFWADAPDLAVLDAATGEVPTYLINADVHSVWLNSAALRREGFEPDGSGVLREEPAFEISRRLNAVDAAVSDPLVARMAQDAASRGVTGLVDFDMAWNDEAWRRRLGAGFDALRVSYGIYPEFLERAIAQGLQTGDAIRLDGGPSDLVRVGALKVITDGSLGTRTAACSHHYPGDAHNHGMLTVDLATLVELMMRATGAGIASAIHAIGDVANSHALEAFAATGAWGTIEHAQLVAHADIPRFARLGVGASVQPEHALDDRDLTDSVWAGQTAQPYPLRTLADTGANLLFGSDAPVAPLDPWAAMASAVFRTRDGRDPWQPQQRVDAATALAASTRGGSALAARVEPGGVADLAVCEHDPLSADEAALRGMRVSATLVAGRLTHAA</sequence>
<dbReference type="RefSeq" id="WP_141894382.1">
    <property type="nucleotide sequence ID" value="NZ_BAABLH010000005.1"/>
</dbReference>
<dbReference type="Gene3D" id="3.20.20.140">
    <property type="entry name" value="Metal-dependent hydrolases"/>
    <property type="match status" value="1"/>
</dbReference>
<dbReference type="GO" id="GO:0016810">
    <property type="term" value="F:hydrolase activity, acting on carbon-nitrogen (but not peptide) bonds"/>
    <property type="evidence" value="ECO:0007669"/>
    <property type="project" value="InterPro"/>
</dbReference>
<protein>
    <recommendedName>
        <fullName evidence="1">Amidohydrolase 3 domain-containing protein</fullName>
    </recommendedName>
</protein>
<accession>A0A543F2T1</accession>
<dbReference type="EMBL" id="VFPE01000002">
    <property type="protein sequence ID" value="TQM28128.1"/>
    <property type="molecule type" value="Genomic_DNA"/>
</dbReference>
<dbReference type="OrthoDB" id="3238066at2"/>
<dbReference type="InterPro" id="IPR013108">
    <property type="entry name" value="Amidohydro_3"/>
</dbReference>
<dbReference type="SUPFAM" id="SSF51556">
    <property type="entry name" value="Metallo-dependent hydrolases"/>
    <property type="match status" value="1"/>
</dbReference>
<feature type="domain" description="Amidohydrolase 3" evidence="1">
    <location>
        <begin position="55"/>
        <end position="500"/>
    </location>
</feature>
<gene>
    <name evidence="2" type="ORF">FB391_2180</name>
</gene>
<evidence type="ECO:0000313" key="2">
    <source>
        <dbReference type="EMBL" id="TQM28128.1"/>
    </source>
</evidence>
<dbReference type="Gene3D" id="2.30.40.10">
    <property type="entry name" value="Urease, subunit C, domain 1"/>
    <property type="match status" value="1"/>
</dbReference>
<dbReference type="Pfam" id="PF07969">
    <property type="entry name" value="Amidohydro_3"/>
    <property type="match status" value="1"/>
</dbReference>